<evidence type="ECO:0000313" key="3">
    <source>
        <dbReference type="Proteomes" id="UP000503129"/>
    </source>
</evidence>
<evidence type="ECO:0000256" key="1">
    <source>
        <dbReference type="SAM" id="Phobius"/>
    </source>
</evidence>
<gene>
    <name evidence="2" type="ORF">DP114_06420</name>
</gene>
<protein>
    <submittedName>
        <fullName evidence="2">Uncharacterized protein</fullName>
    </submittedName>
</protein>
<dbReference type="KEGG" id="bsen:DP114_06420"/>
<evidence type="ECO:0000313" key="2">
    <source>
        <dbReference type="EMBL" id="QDL07579.1"/>
    </source>
</evidence>
<feature type="transmembrane region" description="Helical" evidence="1">
    <location>
        <begin position="6"/>
        <end position="24"/>
    </location>
</feature>
<reference evidence="2 3" key="1">
    <citation type="submission" date="2018-06" db="EMBL/GenBank/DDBJ databases">
        <title>Comparative genomics of Brasilonema spp. strains.</title>
        <authorList>
            <person name="Alvarenga D.O."/>
            <person name="Fiore M.F."/>
            <person name="Varani A.M."/>
        </authorList>
    </citation>
    <scope>NUCLEOTIDE SEQUENCE [LARGE SCALE GENOMIC DNA]</scope>
    <source>
        <strain evidence="2 3">CENA114</strain>
    </source>
</reference>
<keyword evidence="1" id="KW-0812">Transmembrane</keyword>
<sequence>MAVFFGVSATALIFLRILFLPYLLEKEVAKPLLRNSQVEPKKQYNFSKKMKWYDCTLVN</sequence>
<name>A0A856MBW1_9CYAN</name>
<dbReference type="AlphaFoldDB" id="A0A856MBW1"/>
<accession>A0A856MBW1</accession>
<organism evidence="2 3">
    <name type="scientific">Brasilonema sennae CENA114</name>
    <dbReference type="NCBI Taxonomy" id="415709"/>
    <lineage>
        <taxon>Bacteria</taxon>
        <taxon>Bacillati</taxon>
        <taxon>Cyanobacteriota</taxon>
        <taxon>Cyanophyceae</taxon>
        <taxon>Nostocales</taxon>
        <taxon>Scytonemataceae</taxon>
        <taxon>Brasilonema</taxon>
        <taxon>Bromeliae group (in: Brasilonema)</taxon>
    </lineage>
</organism>
<keyword evidence="1" id="KW-0472">Membrane</keyword>
<dbReference type="EMBL" id="CP030118">
    <property type="protein sequence ID" value="QDL07579.1"/>
    <property type="molecule type" value="Genomic_DNA"/>
</dbReference>
<dbReference type="Proteomes" id="UP000503129">
    <property type="component" value="Chromosome"/>
</dbReference>
<keyword evidence="3" id="KW-1185">Reference proteome</keyword>
<keyword evidence="1" id="KW-1133">Transmembrane helix</keyword>
<proteinExistence type="predicted"/>